<name>A0AAE0WJV4_9PEZI</name>
<dbReference type="EMBL" id="JAUTXT010000028">
    <property type="protein sequence ID" value="KAK3673046.1"/>
    <property type="molecule type" value="Genomic_DNA"/>
</dbReference>
<dbReference type="PANTHER" id="PTHR15502:SF7">
    <property type="entry name" value="CALCINEURIN-BINDING PROTEIN CABIN-1"/>
    <property type="match status" value="1"/>
</dbReference>
<dbReference type="GeneID" id="89966911"/>
<comment type="subcellular location">
    <subcellularLocation>
        <location evidence="2">Nucleus</location>
    </subcellularLocation>
</comment>
<evidence type="ECO:0000256" key="6">
    <source>
        <dbReference type="SAM" id="MobiDB-lite"/>
    </source>
</evidence>
<protein>
    <recommendedName>
        <fullName evidence="4">Histone transcription regulator 3 homolog</fullName>
    </recommendedName>
</protein>
<comment type="function">
    <text evidence="1">Has a role in a nucleosome assembly pathway that is required for the integrity of heterochromatin and proper chromosome segregation.</text>
</comment>
<dbReference type="RefSeq" id="XP_064689983.1">
    <property type="nucleotide sequence ID" value="XM_064842355.1"/>
</dbReference>
<evidence type="ECO:0000256" key="4">
    <source>
        <dbReference type="ARBA" id="ARBA00014848"/>
    </source>
</evidence>
<dbReference type="InterPro" id="IPR033053">
    <property type="entry name" value="Hir3/CABIN1"/>
</dbReference>
<organism evidence="7 8">
    <name type="scientific">Recurvomyces mirabilis</name>
    <dbReference type="NCBI Taxonomy" id="574656"/>
    <lineage>
        <taxon>Eukaryota</taxon>
        <taxon>Fungi</taxon>
        <taxon>Dikarya</taxon>
        <taxon>Ascomycota</taxon>
        <taxon>Pezizomycotina</taxon>
        <taxon>Dothideomycetes</taxon>
        <taxon>Dothideomycetidae</taxon>
        <taxon>Mycosphaerellales</taxon>
        <taxon>Teratosphaeriaceae</taxon>
        <taxon>Recurvomyces</taxon>
    </lineage>
</organism>
<evidence type="ECO:0000313" key="8">
    <source>
        <dbReference type="Proteomes" id="UP001274830"/>
    </source>
</evidence>
<feature type="region of interest" description="Disordered" evidence="6">
    <location>
        <begin position="1877"/>
        <end position="1978"/>
    </location>
</feature>
<dbReference type="GO" id="GO:0005634">
    <property type="term" value="C:nucleus"/>
    <property type="evidence" value="ECO:0007669"/>
    <property type="project" value="UniProtKB-SubCell"/>
</dbReference>
<accession>A0AAE0WJV4</accession>
<reference evidence="7" key="1">
    <citation type="submission" date="2023-07" db="EMBL/GenBank/DDBJ databases">
        <title>Black Yeasts Isolated from many extreme environments.</title>
        <authorList>
            <person name="Coleine C."/>
            <person name="Stajich J.E."/>
            <person name="Selbmann L."/>
        </authorList>
    </citation>
    <scope>NUCLEOTIDE SEQUENCE</scope>
    <source>
        <strain evidence="7">CCFEE 5485</strain>
    </source>
</reference>
<evidence type="ECO:0000256" key="2">
    <source>
        <dbReference type="ARBA" id="ARBA00004123"/>
    </source>
</evidence>
<dbReference type="GO" id="GO:0000417">
    <property type="term" value="C:HIR complex"/>
    <property type="evidence" value="ECO:0007669"/>
    <property type="project" value="TreeGrafter"/>
</dbReference>
<gene>
    <name evidence="7" type="primary">HIR3</name>
    <name evidence="7" type="ORF">LTR78_007157</name>
</gene>
<keyword evidence="8" id="KW-1185">Reference proteome</keyword>
<evidence type="ECO:0000256" key="5">
    <source>
        <dbReference type="ARBA" id="ARBA00023242"/>
    </source>
</evidence>
<feature type="region of interest" description="Disordered" evidence="6">
    <location>
        <begin position="376"/>
        <end position="437"/>
    </location>
</feature>
<feature type="compositionally biased region" description="Acidic residues" evidence="6">
    <location>
        <begin position="11"/>
        <end position="21"/>
    </location>
</feature>
<keyword evidence="5" id="KW-0539">Nucleus</keyword>
<feature type="compositionally biased region" description="Acidic residues" evidence="6">
    <location>
        <begin position="1949"/>
        <end position="1961"/>
    </location>
</feature>
<comment type="similarity">
    <text evidence="3">Belongs to the HIR3 family.</text>
</comment>
<comment type="caution">
    <text evidence="7">The sequence shown here is derived from an EMBL/GenBank/DDBJ whole genome shotgun (WGS) entry which is preliminary data.</text>
</comment>
<feature type="compositionally biased region" description="Acidic residues" evidence="6">
    <location>
        <begin position="1902"/>
        <end position="1922"/>
    </location>
</feature>
<dbReference type="Proteomes" id="UP001274830">
    <property type="component" value="Unassembled WGS sequence"/>
</dbReference>
<evidence type="ECO:0000256" key="3">
    <source>
        <dbReference type="ARBA" id="ARBA00007335"/>
    </source>
</evidence>
<sequence length="1978" mass="219864">MSNWHALNIESDSESDDEIDDTKELQIEDALKLYQNALRLHAQGPAAFDQAAEAYRELFESEIFRYPESQNELRRIELYGPSTGFEDNSLLLNGQQDGVTLGGNAGLGASSSGLYETGPSTLPQILHLSHKNYAQFRLEHLGTRLDDFNVSLQQILTDATAALEHFVQALDKDDSDLDLWRKSAKVGGMLGSKRIARFCLEAVLEGDEEGLTSALALTGLEESLAGEQLVNLVEALNDRLSITLGGLPSGKRRTLSKALKRRLEVFRDVADYEDELLHTEKIPGQGLPQPGKVLLKTPSTWAEVGELLLAHFMSEQYGASNRGPASAIGFTQGENLGTMTEATFEAEHQMHLEPAKAIADSVTTTHLMPTSIAAQFPGLDSGKPTTQPQIAPADPSMTLPSVANSVALPTRKRSGDAAGLQEGMDEGRSGRSKRTRLRESIVNTVEHRESLAGGDAGKQAQMDANLRWEHEQQLNEAQQADDWMFETVGNLFERIGVFNFDRARRMRQEISGSGHESTNGIPREIHDSGDLQHARNDIRAFLDGYSEPLAQLLLVKGNIPMEHGLGDKMWGFNNAGLIAHGGQNTVQQLTAMLSEDGLQAFLSDTNNGWFTLQQTAYDWLCRLLKPMPGSGASNTYAAYRWPTELKTMIVRTLVTFDETVYERARQDLNISIQQEHHNSVEAILRSAGEVAEMLESIFELHLDIYTLIKEPNSGVDAETIASQGDRLQRWAGLAREVMHFRGLSQDTEAVSDELSLRFLWATTFHLFACSSEGSVEAARDGGPAHDDVTQDHVLECMKDLKRVLLDAEVDGNEVSIVLSNNAVMGELSVAVLERQMAKLTTRGFMNGLAVMQGGDAVAIIEGLEPLLLSLQRDERVVLEDDADTDDSPTVDAPAELVRFLQNSSLSVKLVLWNRLRDAYHSIDYQPMVLLCHFVIMRMLMQELISHSTTQQAQRERQTATLKTLQVLKDTTAKILHITQTCENALECIDENQLKWTIAMLSEVLQLIQVFNIAEDSVRVGQSAAPTLATGFAIPSWPHVTATMHDFQVNIWMVLYSLFSEAILQHTDLYPTPTEDKFDFLRCVHRNLGLRNICGASNSVFIRMLKDEFVGMTHVEGYDSEQAQVLYDLYGLNCFLNPSYELIEHHCNHDAFLDRGVAMLAVDLLLVQARKLPIKELVKRSLKDTIEKVHGVVPRRKPSEAIVRNKEIYRTFLRSGINPLDVFNALKGDGNELPILAIPKEDAVLASKGWYFLMGHLSLAKFKVQKRTTVTPTEELDIAIAFFHQDLEYSSQNWETWFRLAQAYDTKVEEAVVWSAEKLNSGMPEIVALQKSAIHCYTMATALVHRSGNLRFETADFMTELYSDFAARIYASSREPFGMLVFANEEEKFLSMPVGMGKGKAFTPLRLYTAWKLAKVLWERALEGREGKWLEWLTLGKCMWKMVSASPEVRGPGKHMVAQEVLAVFIRAIEMIPDKRDSKEKKEPVLEPHYKLVSIVHKMVQRGDSSLQVAEEALRHTPYARQDPFPRSLQEWPGHMLAILKSLRNADKSNWHHRMIARAAHIVYQHPPEGGEPGGLNGANAAKHELTQQMFTKTMVLQVWRPESERAGRHFVYTARYTRFFTRILEQLADRPSLEALARRVRRRPHEIFEHGVVWQEICNAYLRLLRKHGDLSEGLETSTFSNIVHEDFLTRKEPLEKWMQGQDCGVCKALDVLRDVQELKRINQGLMKPGGIDDLIGDAYAFLFASVGKQLWEAERKVKAEEDAAKAALATQAAASAPPAMARNPMMSLNALMNLDGATETKPIMTQPAPFFPPALPVLPSTEAPAAAQRKKIGVGRREIRTCAEACTQKAPAARATAAGTPRAHVVIENNRSVFAAGGNGHSGNDGDRSVAASVDGSLHDDADDESELSDLELEEVEDDGGIEVGTPRPMFPGLKQNSPTTPIGGGAEEGDEQGDDDVEMVETASPSHQVGLDAVMV</sequence>
<dbReference type="PANTHER" id="PTHR15502">
    <property type="entry name" value="CALCINEURIN-BINDING PROTEIN CABIN 1-RELATED"/>
    <property type="match status" value="1"/>
</dbReference>
<evidence type="ECO:0000256" key="1">
    <source>
        <dbReference type="ARBA" id="ARBA00002687"/>
    </source>
</evidence>
<feature type="region of interest" description="Disordered" evidence="6">
    <location>
        <begin position="1"/>
        <end position="21"/>
    </location>
</feature>
<dbReference type="GO" id="GO:0006325">
    <property type="term" value="P:chromatin organization"/>
    <property type="evidence" value="ECO:0007669"/>
    <property type="project" value="InterPro"/>
</dbReference>
<dbReference type="GO" id="GO:0031491">
    <property type="term" value="F:nucleosome binding"/>
    <property type="evidence" value="ECO:0007669"/>
    <property type="project" value="TreeGrafter"/>
</dbReference>
<proteinExistence type="inferred from homology"/>
<evidence type="ECO:0000313" key="7">
    <source>
        <dbReference type="EMBL" id="KAK3673046.1"/>
    </source>
</evidence>